<feature type="transmembrane region" description="Helical" evidence="3">
    <location>
        <begin position="6"/>
        <end position="24"/>
    </location>
</feature>
<dbReference type="EMBL" id="RBIZ01000003">
    <property type="protein sequence ID" value="RKR65556.1"/>
    <property type="molecule type" value="Genomic_DNA"/>
</dbReference>
<evidence type="ECO:0000313" key="4">
    <source>
        <dbReference type="EMBL" id="RKR65556.1"/>
    </source>
</evidence>
<feature type="coiled-coil region" evidence="1">
    <location>
        <begin position="72"/>
        <end position="99"/>
    </location>
</feature>
<organism evidence="4 5">
    <name type="scientific">Yokenella regensburgei</name>
    <dbReference type="NCBI Taxonomy" id="158877"/>
    <lineage>
        <taxon>Bacteria</taxon>
        <taxon>Pseudomonadati</taxon>
        <taxon>Pseudomonadota</taxon>
        <taxon>Gammaproteobacteria</taxon>
        <taxon>Enterobacterales</taxon>
        <taxon>Enterobacteriaceae</taxon>
        <taxon>Yokenella</taxon>
    </lineage>
</organism>
<evidence type="ECO:0008006" key="6">
    <source>
        <dbReference type="Google" id="ProtNLM"/>
    </source>
</evidence>
<name>A0ABX9S5I8_9ENTR</name>
<reference evidence="4 5" key="1">
    <citation type="submission" date="2018-10" db="EMBL/GenBank/DDBJ databases">
        <title>Genomic Encyclopedia of Type Strains, Phase IV (KMG-IV): sequencing the most valuable type-strain genomes for metagenomic binning, comparative biology and taxonomic classification.</title>
        <authorList>
            <person name="Goeker M."/>
        </authorList>
    </citation>
    <scope>NUCLEOTIDE SEQUENCE [LARGE SCALE GENOMIC DNA]</scope>
    <source>
        <strain evidence="4 5">DSM 5079</strain>
    </source>
</reference>
<evidence type="ECO:0000256" key="1">
    <source>
        <dbReference type="SAM" id="Coils"/>
    </source>
</evidence>
<evidence type="ECO:0000256" key="2">
    <source>
        <dbReference type="SAM" id="MobiDB-lite"/>
    </source>
</evidence>
<comment type="caution">
    <text evidence="4">The sequence shown here is derived from an EMBL/GenBank/DDBJ whole genome shotgun (WGS) entry which is preliminary data.</text>
</comment>
<accession>A0ABX9S5I8</accession>
<proteinExistence type="predicted"/>
<gene>
    <name evidence="4" type="ORF">C7387_2301</name>
</gene>
<dbReference type="RefSeq" id="WP_134436766.1">
    <property type="nucleotide sequence ID" value="NZ_RBIZ01000003.1"/>
</dbReference>
<keyword evidence="3" id="KW-0812">Transmembrane</keyword>
<evidence type="ECO:0000256" key="3">
    <source>
        <dbReference type="SAM" id="Phobius"/>
    </source>
</evidence>
<protein>
    <recommendedName>
        <fullName evidence="6">DUF2570 domain-containing protein</fullName>
    </recommendedName>
</protein>
<keyword evidence="3" id="KW-1133">Transmembrane helix</keyword>
<dbReference type="GeneID" id="66906575"/>
<evidence type="ECO:0000313" key="5">
    <source>
        <dbReference type="Proteomes" id="UP000267341"/>
    </source>
</evidence>
<sequence>MLKKWPIGEIITIAAIVIVILLTLRLASDNKKLSEDNGRLSEQIKDIGQKNEGLANSIDGLVEQIGVMNKIVATEARRRAAAEMKAQKLQEEVKDALKGNACAVEYIPANAVIGVRKAADSARGSKSKKSSHSSKSAD</sequence>
<feature type="region of interest" description="Disordered" evidence="2">
    <location>
        <begin position="118"/>
        <end position="138"/>
    </location>
</feature>
<dbReference type="Proteomes" id="UP000267341">
    <property type="component" value="Unassembled WGS sequence"/>
</dbReference>
<keyword evidence="1" id="KW-0175">Coiled coil</keyword>
<keyword evidence="3" id="KW-0472">Membrane</keyword>
<keyword evidence="5" id="KW-1185">Reference proteome</keyword>